<name>A0AAW8F6I1_9ACTN</name>
<dbReference type="EMBL" id="JAUSZV010000001">
    <property type="protein sequence ID" value="MDQ0904282.1"/>
    <property type="molecule type" value="Genomic_DNA"/>
</dbReference>
<evidence type="ECO:0000313" key="3">
    <source>
        <dbReference type="Proteomes" id="UP001234216"/>
    </source>
</evidence>
<comment type="caution">
    <text evidence="2">The sequence shown here is derived from an EMBL/GenBank/DDBJ whole genome shotgun (WGS) entry which is preliminary data.</text>
</comment>
<organism evidence="2 3">
    <name type="scientific">Streptomyces canus</name>
    <dbReference type="NCBI Taxonomy" id="58343"/>
    <lineage>
        <taxon>Bacteria</taxon>
        <taxon>Bacillati</taxon>
        <taxon>Actinomycetota</taxon>
        <taxon>Actinomycetes</taxon>
        <taxon>Kitasatosporales</taxon>
        <taxon>Streptomycetaceae</taxon>
        <taxon>Streptomyces</taxon>
        <taxon>Streptomyces aurantiacus group</taxon>
    </lineage>
</organism>
<reference evidence="2" key="1">
    <citation type="submission" date="2023-07" db="EMBL/GenBank/DDBJ databases">
        <title>Comparative genomics of wheat-associated soil bacteria to identify genetic determinants of phenazine resistance.</title>
        <authorList>
            <person name="Mouncey N."/>
        </authorList>
    </citation>
    <scope>NUCLEOTIDE SEQUENCE</scope>
    <source>
        <strain evidence="2">V4I22</strain>
    </source>
</reference>
<accession>A0AAW8F6I1</accession>
<dbReference type="Proteomes" id="UP001234216">
    <property type="component" value="Unassembled WGS sequence"/>
</dbReference>
<dbReference type="NCBIfam" id="TIGR03696">
    <property type="entry name" value="Rhs_assc_core"/>
    <property type="match status" value="1"/>
</dbReference>
<feature type="compositionally biased region" description="Polar residues" evidence="1">
    <location>
        <begin position="78"/>
        <end position="101"/>
    </location>
</feature>
<dbReference type="InterPro" id="IPR022385">
    <property type="entry name" value="Rhs_assc_core"/>
</dbReference>
<evidence type="ECO:0000256" key="1">
    <source>
        <dbReference type="SAM" id="MobiDB-lite"/>
    </source>
</evidence>
<feature type="region of interest" description="Disordered" evidence="1">
    <location>
        <begin position="78"/>
        <end position="104"/>
    </location>
</feature>
<sequence length="384" mass="41873">MSANCTSTGATTTSYSYDSADRLTTSGTVYDALGRTTTQASGATIGYYVNDLVRQQTKDSNRQTWSLDGASRLAAWTTESQGTDGTWTQTGSKTNHYGSDSDSPDWIQETSTTLTRNVQGINGNLDAITSATGDTVLQFTDIHGDVTVQLPLDTSKAPTALAYDEFGNPESGTATSRYSWLGGKQRSSETITGATLMGIRLYDPATGRFLSVDPVPGGNANAYEYCSSDPLNCYDLDGRFGWGKWIDRVGTGLAIAGMFGCAACSAISAGISVARGAYKVYHGDRSGWMDIAGGATFGAGKGFRYFGRLSKSRRMARFAKGARGRGRYNKRMRSRAAKANRRYHHRYTRRADGIDRWYGGASMAYGLYGEYLSYRQQGWRRWLR</sequence>
<protein>
    <submittedName>
        <fullName evidence="2">RHS repeat-associated protein</fullName>
    </submittedName>
</protein>
<dbReference type="RefSeq" id="WP_306971846.1">
    <property type="nucleotide sequence ID" value="NZ_JAUSZV010000001.1"/>
</dbReference>
<dbReference type="Gene3D" id="2.180.10.10">
    <property type="entry name" value="RHS repeat-associated core"/>
    <property type="match status" value="1"/>
</dbReference>
<proteinExistence type="predicted"/>
<evidence type="ECO:0000313" key="2">
    <source>
        <dbReference type="EMBL" id="MDQ0904282.1"/>
    </source>
</evidence>
<dbReference type="AlphaFoldDB" id="A0AAW8F6I1"/>
<gene>
    <name evidence="2" type="ORF">QFZ22_000267</name>
</gene>